<reference evidence="2 3" key="2">
    <citation type="submission" date="2019-08" db="EMBL/GenBank/DDBJ databases">
        <authorList>
            <person name="Henke P."/>
        </authorList>
    </citation>
    <scope>NUCLEOTIDE SEQUENCE [LARGE SCALE GENOMIC DNA]</scope>
    <source>
        <strain evidence="2">Phe10_nw2017</strain>
    </source>
</reference>
<accession>A0A5C6MA97</accession>
<organism evidence="2 3">
    <name type="scientific">Planctomyces bekefii</name>
    <dbReference type="NCBI Taxonomy" id="1653850"/>
    <lineage>
        <taxon>Bacteria</taxon>
        <taxon>Pseudomonadati</taxon>
        <taxon>Planctomycetota</taxon>
        <taxon>Planctomycetia</taxon>
        <taxon>Planctomycetales</taxon>
        <taxon>Planctomycetaceae</taxon>
        <taxon>Planctomyces</taxon>
    </lineage>
</organism>
<feature type="domain" description="Calcineurin-like phosphoesterase" evidence="1">
    <location>
        <begin position="117"/>
        <end position="346"/>
    </location>
</feature>
<dbReference type="PANTHER" id="PTHR45867">
    <property type="entry name" value="PURPLE ACID PHOSPHATASE"/>
    <property type="match status" value="1"/>
</dbReference>
<dbReference type="SUPFAM" id="SSF56300">
    <property type="entry name" value="Metallo-dependent phosphatases"/>
    <property type="match status" value="1"/>
</dbReference>
<dbReference type="Gene3D" id="3.60.21.10">
    <property type="match status" value="1"/>
</dbReference>
<dbReference type="EMBL" id="SRHE01000160">
    <property type="protein sequence ID" value="TWW09861.1"/>
    <property type="molecule type" value="Genomic_DNA"/>
</dbReference>
<evidence type="ECO:0000259" key="1">
    <source>
        <dbReference type="Pfam" id="PF00149"/>
    </source>
</evidence>
<dbReference type="InterPro" id="IPR029052">
    <property type="entry name" value="Metallo-depent_PP-like"/>
</dbReference>
<evidence type="ECO:0000313" key="2">
    <source>
        <dbReference type="EMBL" id="TWW09861.1"/>
    </source>
</evidence>
<dbReference type="AlphaFoldDB" id="A0A5C6MA97"/>
<dbReference type="GO" id="GO:0016787">
    <property type="term" value="F:hydrolase activity"/>
    <property type="evidence" value="ECO:0007669"/>
    <property type="project" value="InterPro"/>
</dbReference>
<evidence type="ECO:0000313" key="3">
    <source>
        <dbReference type="Proteomes" id="UP000321083"/>
    </source>
</evidence>
<reference evidence="2 3" key="1">
    <citation type="submission" date="2019-08" db="EMBL/GenBank/DDBJ databases">
        <title>100 year-old enigma solved: identification of Planctomyces bekefii, the type genus and species of the phylum Planctomycetes.</title>
        <authorList>
            <person name="Svetlana D.N."/>
            <person name="Overmann J."/>
        </authorList>
    </citation>
    <scope>NUCLEOTIDE SEQUENCE [LARGE SCALE GENOMIC DNA]</scope>
    <source>
        <strain evidence="2">Phe10_nw2017</strain>
    </source>
</reference>
<name>A0A5C6MA97_9PLAN</name>
<dbReference type="PANTHER" id="PTHR45867:SF3">
    <property type="entry name" value="ACID PHOSPHATASE TYPE 7"/>
    <property type="match status" value="1"/>
</dbReference>
<dbReference type="Pfam" id="PF00149">
    <property type="entry name" value="Metallophos"/>
    <property type="match status" value="1"/>
</dbReference>
<sequence length="457" mass="52816">MCFFLIFGLPSQAQINKILRGPYLQNPSKNSITLKYKTKKTTPTLIKYWKQNSPEKIFRYQDAVVNLDHKAVLENLEPNNIYEYRIESQNKTSFEDISDPSLEYQFKTQNFKEETLVWVIGDPGVAGFKNFRKKYKNNQRNVLANFLAYQYSRNLRDPDLILSLGDNTYFYGFDDEYQKGFFDEYDVMLSKIPVYTVFGNHDAGINKDFLVYNSRSYPSPHGVYFDIFDSPNKKAYYSFDSGGAHFIVLDSFDALWEDLKADRSNYEKLWTPDSSTANSMLDWLKQDLAANKSNWTIVAFHHPPYGHDEEGSNKHDLWRAWMNSNVVPLIEQYQVDLVLCGHIHNYQRSFPLNSVIDSDDNQAPKSSKENSHSNQTLYQSKIQKLFEQVEFNHHKALVRSTNLNKYKKNNGTIYTILGSSGAAFNTIDINPDKMFAVQSQIEGSGLLAITASKLSFR</sequence>
<protein>
    <recommendedName>
        <fullName evidence="1">Calcineurin-like phosphoesterase domain-containing protein</fullName>
    </recommendedName>
</protein>
<gene>
    <name evidence="2" type="ORF">E3A20_10060</name>
</gene>
<comment type="caution">
    <text evidence="2">The sequence shown here is derived from an EMBL/GenBank/DDBJ whole genome shotgun (WGS) entry which is preliminary data.</text>
</comment>
<dbReference type="InterPro" id="IPR004843">
    <property type="entry name" value="Calcineurin-like_PHP"/>
</dbReference>
<keyword evidence="3" id="KW-1185">Reference proteome</keyword>
<proteinExistence type="predicted"/>
<dbReference type="Proteomes" id="UP000321083">
    <property type="component" value="Unassembled WGS sequence"/>
</dbReference>